<evidence type="ECO:0000313" key="3">
    <source>
        <dbReference type="Proteomes" id="UP001196843"/>
    </source>
</evidence>
<proteinExistence type="predicted"/>
<keyword evidence="1" id="KW-0812">Transmembrane</keyword>
<keyword evidence="3" id="KW-1185">Reference proteome</keyword>
<organism evidence="2 3">
    <name type="scientific">Microbacterium jejuense</name>
    <dbReference type="NCBI Taxonomy" id="1263637"/>
    <lineage>
        <taxon>Bacteria</taxon>
        <taxon>Bacillati</taxon>
        <taxon>Actinomycetota</taxon>
        <taxon>Actinomycetes</taxon>
        <taxon>Micrococcales</taxon>
        <taxon>Microbacteriaceae</taxon>
        <taxon>Microbacterium</taxon>
    </lineage>
</organism>
<dbReference type="RefSeq" id="WP_220301352.1">
    <property type="nucleotide sequence ID" value="NZ_JAEUAW010000010.1"/>
</dbReference>
<name>A0ABS7HRH3_9MICO</name>
<gene>
    <name evidence="2" type="ORF">JNB62_13110</name>
</gene>
<comment type="caution">
    <text evidence="2">The sequence shown here is derived from an EMBL/GenBank/DDBJ whole genome shotgun (WGS) entry which is preliminary data.</text>
</comment>
<dbReference type="EMBL" id="JAEUAW010000010">
    <property type="protein sequence ID" value="MBW9094629.1"/>
    <property type="molecule type" value="Genomic_DNA"/>
</dbReference>
<evidence type="ECO:0000313" key="2">
    <source>
        <dbReference type="EMBL" id="MBW9094629.1"/>
    </source>
</evidence>
<protein>
    <recommendedName>
        <fullName evidence="4">DUF4760 domain-containing protein</fullName>
    </recommendedName>
</protein>
<evidence type="ECO:0000256" key="1">
    <source>
        <dbReference type="SAM" id="Phobius"/>
    </source>
</evidence>
<reference evidence="2 3" key="1">
    <citation type="journal article" date="2021" name="MBio">
        <title>Poor Competitiveness of Bradyrhizobium in Pigeon Pea Root Colonization in Indian Soils.</title>
        <authorList>
            <person name="Chalasani D."/>
            <person name="Basu A."/>
            <person name="Pullabhotla S.V.S.R.N."/>
            <person name="Jorrin B."/>
            <person name="Neal A.L."/>
            <person name="Poole P.S."/>
            <person name="Podile A.R."/>
            <person name="Tkacz A."/>
        </authorList>
    </citation>
    <scope>NUCLEOTIDE SEQUENCE [LARGE SCALE GENOMIC DNA]</scope>
    <source>
        <strain evidence="2 3">HU14</strain>
    </source>
</reference>
<feature type="transmembrane region" description="Helical" evidence="1">
    <location>
        <begin position="15"/>
        <end position="37"/>
    </location>
</feature>
<dbReference type="Proteomes" id="UP001196843">
    <property type="component" value="Unassembled WGS sequence"/>
</dbReference>
<accession>A0ABS7HRH3</accession>
<evidence type="ECO:0008006" key="4">
    <source>
        <dbReference type="Google" id="ProtNLM"/>
    </source>
</evidence>
<keyword evidence="1" id="KW-0472">Membrane</keyword>
<keyword evidence="1" id="KW-1133">Transmembrane helix</keyword>
<sequence>MNPDVTVVVEQPFDFITAVVIPVAAILISALIAIFIAGGERRSSDKAQVRAQAAKLIQALNALGRTAFSDEDDANTVYAQYEQELNAFAAYLGKRDVVVAKFVCVVVDRFDRYPRRNMGRTMLWVATALELWLRGVLTSKDFANNMPSDTSAWIERIDLGQWDAVLRGEPATGVTDVVEEVQKVAARQDRPVGG</sequence>